<dbReference type="EMBL" id="JANQDX010000020">
    <property type="protein sequence ID" value="KAL0903735.1"/>
    <property type="molecule type" value="Genomic_DNA"/>
</dbReference>
<organism evidence="1 2">
    <name type="scientific">Dendrobium thyrsiflorum</name>
    <name type="common">Pinecone-like raceme dendrobium</name>
    <name type="synonym">Orchid</name>
    <dbReference type="NCBI Taxonomy" id="117978"/>
    <lineage>
        <taxon>Eukaryota</taxon>
        <taxon>Viridiplantae</taxon>
        <taxon>Streptophyta</taxon>
        <taxon>Embryophyta</taxon>
        <taxon>Tracheophyta</taxon>
        <taxon>Spermatophyta</taxon>
        <taxon>Magnoliopsida</taxon>
        <taxon>Liliopsida</taxon>
        <taxon>Asparagales</taxon>
        <taxon>Orchidaceae</taxon>
        <taxon>Epidendroideae</taxon>
        <taxon>Malaxideae</taxon>
        <taxon>Dendrobiinae</taxon>
        <taxon>Dendrobium</taxon>
    </lineage>
</organism>
<comment type="caution">
    <text evidence="1">The sequence shown here is derived from an EMBL/GenBank/DDBJ whole genome shotgun (WGS) entry which is preliminary data.</text>
</comment>
<dbReference type="AlphaFoldDB" id="A0ABD0TVJ9"/>
<keyword evidence="2" id="KW-1185">Reference proteome</keyword>
<gene>
    <name evidence="1" type="ORF">M5K25_028133</name>
</gene>
<reference evidence="1 2" key="1">
    <citation type="journal article" date="2024" name="Plant Biotechnol. J.">
        <title>Dendrobium thyrsiflorum genome and its molecular insights into genes involved in important horticultural traits.</title>
        <authorList>
            <person name="Chen B."/>
            <person name="Wang J.Y."/>
            <person name="Zheng P.J."/>
            <person name="Li K.L."/>
            <person name="Liang Y.M."/>
            <person name="Chen X.F."/>
            <person name="Zhang C."/>
            <person name="Zhao X."/>
            <person name="He X."/>
            <person name="Zhang G.Q."/>
            <person name="Liu Z.J."/>
            <person name="Xu Q."/>
        </authorList>
    </citation>
    <scope>NUCLEOTIDE SEQUENCE [LARGE SCALE GENOMIC DNA]</scope>
    <source>
        <strain evidence="1">GZMU011</strain>
    </source>
</reference>
<proteinExistence type="predicted"/>
<name>A0ABD0TVJ9_DENTH</name>
<accession>A0ABD0TVJ9</accession>
<dbReference type="Proteomes" id="UP001552299">
    <property type="component" value="Unassembled WGS sequence"/>
</dbReference>
<evidence type="ECO:0000313" key="1">
    <source>
        <dbReference type="EMBL" id="KAL0903735.1"/>
    </source>
</evidence>
<evidence type="ECO:0000313" key="2">
    <source>
        <dbReference type="Proteomes" id="UP001552299"/>
    </source>
</evidence>
<protein>
    <submittedName>
        <fullName evidence="1">Uncharacterized protein</fullName>
    </submittedName>
</protein>
<sequence>MYVQHGHHRGVLNINALHQQNPVDTIYPLIEDRVAHTCKLFVQKIACNLLGNRDVGLVIFLVPIEMTAGYKKSLVAQTEFKFWLTSPQVSVRNQFNIIVHKSPVVQILFRRNFGSLPASPPFRGKSERLAFPSSPHGRFRISRFTRLVTSVGPVSLPTTLLERVGGLPARREFRERVLDDYPPRCKLRAGFPPHYAT</sequence>